<organism evidence="2 3">
    <name type="scientific">Candidatus Daviesbacteria bacterium RIFOXYD1_FULL_41_10</name>
    <dbReference type="NCBI Taxonomy" id="1797801"/>
    <lineage>
        <taxon>Bacteria</taxon>
        <taxon>Candidatus Daviesiibacteriota</taxon>
    </lineage>
</organism>
<keyword evidence="1" id="KW-0812">Transmembrane</keyword>
<evidence type="ECO:0008006" key="4">
    <source>
        <dbReference type="Google" id="ProtNLM"/>
    </source>
</evidence>
<comment type="caution">
    <text evidence="2">The sequence shown here is derived from an EMBL/GenBank/DDBJ whole genome shotgun (WGS) entry which is preliminary data.</text>
</comment>
<gene>
    <name evidence="2" type="ORF">A2617_01830</name>
</gene>
<sequence>MIKIFSNFKIMLVLGVVIFAALIAILIWQSSKGRETIITTPVTTPVIFSPTPVQSFRVVSTKPAQDLSKIFIPIQQIEIEFNLPIDPANLSYTVNPSTKTNIRFKEGSDKIMLLSPDLMWTKGLTTITILKGTGSADGIKLQEDYIYKINTDFPEIAPPDSEGL</sequence>
<evidence type="ECO:0000313" key="2">
    <source>
        <dbReference type="EMBL" id="OGE70803.1"/>
    </source>
</evidence>
<reference evidence="2 3" key="1">
    <citation type="journal article" date="2016" name="Nat. Commun.">
        <title>Thousands of microbial genomes shed light on interconnected biogeochemical processes in an aquifer system.</title>
        <authorList>
            <person name="Anantharaman K."/>
            <person name="Brown C.T."/>
            <person name="Hug L.A."/>
            <person name="Sharon I."/>
            <person name="Castelle C.J."/>
            <person name="Probst A.J."/>
            <person name="Thomas B.C."/>
            <person name="Singh A."/>
            <person name="Wilkins M.J."/>
            <person name="Karaoz U."/>
            <person name="Brodie E.L."/>
            <person name="Williams K.H."/>
            <person name="Hubbard S.S."/>
            <person name="Banfield J.F."/>
        </authorList>
    </citation>
    <scope>NUCLEOTIDE SEQUENCE [LARGE SCALE GENOMIC DNA]</scope>
</reference>
<feature type="transmembrane region" description="Helical" evidence="1">
    <location>
        <begin position="7"/>
        <end position="28"/>
    </location>
</feature>
<proteinExistence type="predicted"/>
<dbReference type="Proteomes" id="UP000177135">
    <property type="component" value="Unassembled WGS sequence"/>
</dbReference>
<keyword evidence="1" id="KW-0472">Membrane</keyword>
<evidence type="ECO:0000313" key="3">
    <source>
        <dbReference type="Proteomes" id="UP000177135"/>
    </source>
</evidence>
<accession>A0A1F5MZR4</accession>
<protein>
    <recommendedName>
        <fullName evidence="4">SbsA Ig-like domain-containing protein</fullName>
    </recommendedName>
</protein>
<dbReference type="EMBL" id="MFEC01000034">
    <property type="protein sequence ID" value="OGE70803.1"/>
    <property type="molecule type" value="Genomic_DNA"/>
</dbReference>
<name>A0A1F5MZR4_9BACT</name>
<evidence type="ECO:0000256" key="1">
    <source>
        <dbReference type="SAM" id="Phobius"/>
    </source>
</evidence>
<keyword evidence="1" id="KW-1133">Transmembrane helix</keyword>
<dbReference type="AlphaFoldDB" id="A0A1F5MZR4"/>